<name>A0ABN6Z994_9BACE</name>
<evidence type="ECO:0000256" key="1">
    <source>
        <dbReference type="SAM" id="Phobius"/>
    </source>
</evidence>
<feature type="transmembrane region" description="Helical" evidence="1">
    <location>
        <begin position="76"/>
        <end position="96"/>
    </location>
</feature>
<dbReference type="Proteomes" id="UP001496674">
    <property type="component" value="Chromosome"/>
</dbReference>
<feature type="transmembrane region" description="Helical" evidence="1">
    <location>
        <begin position="52"/>
        <end position="70"/>
    </location>
</feature>
<keyword evidence="3" id="KW-1185">Reference proteome</keyword>
<gene>
    <name evidence="2" type="ORF">BSYN_09300</name>
</gene>
<reference evidence="2 3" key="1">
    <citation type="submission" date="2023-04" db="EMBL/GenBank/DDBJ databases">
        <title>Draft genome sequence of acteroides sedimenti strain YN3PY1.</title>
        <authorList>
            <person name="Yoshida N."/>
        </authorList>
    </citation>
    <scope>NUCLEOTIDE SEQUENCE [LARGE SCALE GENOMIC DNA]</scope>
    <source>
        <strain evidence="2 3">YN3PY1</strain>
    </source>
</reference>
<evidence type="ECO:0000313" key="2">
    <source>
        <dbReference type="EMBL" id="BEG98665.1"/>
    </source>
</evidence>
<organism evidence="2 3">
    <name type="scientific">Bacteroides sedimenti</name>
    <dbReference type="NCBI Taxonomy" id="2136147"/>
    <lineage>
        <taxon>Bacteria</taxon>
        <taxon>Pseudomonadati</taxon>
        <taxon>Bacteroidota</taxon>
        <taxon>Bacteroidia</taxon>
        <taxon>Bacteroidales</taxon>
        <taxon>Bacteroidaceae</taxon>
        <taxon>Bacteroides</taxon>
    </lineage>
</organism>
<keyword evidence="1" id="KW-0472">Membrane</keyword>
<evidence type="ECO:0008006" key="4">
    <source>
        <dbReference type="Google" id="ProtNLM"/>
    </source>
</evidence>
<feature type="transmembrane region" description="Helical" evidence="1">
    <location>
        <begin position="117"/>
        <end position="138"/>
    </location>
</feature>
<sequence length="253" mass="28724">MEQTSDLVTTEQKIYKEREIIFGAYLGGPLVGGYMLAENFKVLQQRDKVKKTWLFTILITFIMLGIAMILPDSINFPNFLFPLIYTFIGVLVFNSYQKTKVQAHIQANGAVHSWGRTIGVSIIGLAIFVSIVLCIVGLTQLSYLKADTKTYGIVKNEISYDKENITEVEIDKVAEGFKTIGFFDDAIPKYIFVEKEGSSYVISVSCSEIIKTDNDACEYFIELRKEMQNLYPGNKLIFNLFVDDIENVVKRIE</sequence>
<feature type="transmembrane region" description="Helical" evidence="1">
    <location>
        <begin position="20"/>
        <end position="40"/>
    </location>
</feature>
<proteinExistence type="predicted"/>
<keyword evidence="1" id="KW-1133">Transmembrane helix</keyword>
<dbReference type="RefSeq" id="WP_353333786.1">
    <property type="nucleotide sequence ID" value="NZ_AP028055.1"/>
</dbReference>
<evidence type="ECO:0000313" key="3">
    <source>
        <dbReference type="Proteomes" id="UP001496674"/>
    </source>
</evidence>
<protein>
    <recommendedName>
        <fullName evidence="4">DUF4190 domain-containing protein</fullName>
    </recommendedName>
</protein>
<keyword evidence="1" id="KW-0812">Transmembrane</keyword>
<accession>A0ABN6Z994</accession>
<dbReference type="EMBL" id="AP028055">
    <property type="protein sequence ID" value="BEG98665.1"/>
    <property type="molecule type" value="Genomic_DNA"/>
</dbReference>